<dbReference type="RefSeq" id="WP_165901749.1">
    <property type="nucleotide sequence ID" value="NZ_JAKRRY010000058.1"/>
</dbReference>
<sequence>MANVSNSKRQKATFTPSLKNFKTSLGYEGMTINKKSNVQTIEDLKRKYAR</sequence>
<dbReference type="Proteomes" id="UP001155587">
    <property type="component" value="Unassembled WGS sequence"/>
</dbReference>
<evidence type="ECO:0000313" key="2">
    <source>
        <dbReference type="Proteomes" id="UP001155587"/>
    </source>
</evidence>
<comment type="caution">
    <text evidence="1">The sequence shown here is derived from an EMBL/GenBank/DDBJ whole genome shotgun (WGS) entry which is preliminary data.</text>
</comment>
<keyword evidence="2" id="KW-1185">Reference proteome</keyword>
<dbReference type="EMBL" id="JAKRRY010000058">
    <property type="protein sequence ID" value="MCW8349043.1"/>
    <property type="molecule type" value="Genomic_DNA"/>
</dbReference>
<reference evidence="1" key="1">
    <citation type="submission" date="2022-02" db="EMBL/GenBank/DDBJ databases">
        <title>Vibrio sp. nov, a new bacterium isolated from seawater.</title>
        <authorList>
            <person name="Yuan Y."/>
        </authorList>
    </citation>
    <scope>NUCLEOTIDE SEQUENCE</scope>
    <source>
        <strain evidence="1">ZSDZ65</strain>
    </source>
</reference>
<gene>
    <name evidence="1" type="ORF">MD535_23925</name>
</gene>
<name>A0A9X3HZ74_9VIBR</name>
<dbReference type="AlphaFoldDB" id="A0A9X3HZ74"/>
<evidence type="ECO:0000313" key="1">
    <source>
        <dbReference type="EMBL" id="MCW8349043.1"/>
    </source>
</evidence>
<protein>
    <submittedName>
        <fullName evidence="1">Uncharacterized protein</fullName>
    </submittedName>
</protein>
<accession>A0A9X3HZ74</accession>
<proteinExistence type="predicted"/>
<organism evidence="1 2">
    <name type="scientific">Vibrio qingdaonensis</name>
    <dbReference type="NCBI Taxonomy" id="2829491"/>
    <lineage>
        <taxon>Bacteria</taxon>
        <taxon>Pseudomonadati</taxon>
        <taxon>Pseudomonadota</taxon>
        <taxon>Gammaproteobacteria</taxon>
        <taxon>Vibrionales</taxon>
        <taxon>Vibrionaceae</taxon>
        <taxon>Vibrio</taxon>
    </lineage>
</organism>